<organism evidence="1 2">
    <name type="scientific">Mangrovactinospora gilvigrisea</name>
    <dbReference type="NCBI Taxonomy" id="1428644"/>
    <lineage>
        <taxon>Bacteria</taxon>
        <taxon>Bacillati</taxon>
        <taxon>Actinomycetota</taxon>
        <taxon>Actinomycetes</taxon>
        <taxon>Kitasatosporales</taxon>
        <taxon>Streptomycetaceae</taxon>
        <taxon>Mangrovactinospora</taxon>
    </lineage>
</organism>
<sequence>MVETSGQQSSELIVAQTACNTAESAVIAAHDPPVNERLLRRLREVSLAAWNELAKQREKHNIPTREAVETPRAATLDA</sequence>
<dbReference type="Proteomes" id="UP000243342">
    <property type="component" value="Unassembled WGS sequence"/>
</dbReference>
<accession>A0A1J7BIY0</accession>
<evidence type="ECO:0000313" key="1">
    <source>
        <dbReference type="EMBL" id="OIV38541.1"/>
    </source>
</evidence>
<dbReference type="EMBL" id="MLCF01000019">
    <property type="protein sequence ID" value="OIV38541.1"/>
    <property type="molecule type" value="Genomic_DNA"/>
</dbReference>
<reference evidence="1 2" key="1">
    <citation type="submission" date="2016-10" db="EMBL/GenBank/DDBJ databases">
        <title>Genome sequence of Streptomyces gilvigriseus MUSC 26.</title>
        <authorList>
            <person name="Lee L.-H."/>
            <person name="Ser H.-L."/>
        </authorList>
    </citation>
    <scope>NUCLEOTIDE SEQUENCE [LARGE SCALE GENOMIC DNA]</scope>
    <source>
        <strain evidence="1 2">MUSC 26</strain>
    </source>
</reference>
<dbReference type="AlphaFoldDB" id="A0A1J7BIY0"/>
<comment type="caution">
    <text evidence="1">The sequence shown here is derived from an EMBL/GenBank/DDBJ whole genome shotgun (WGS) entry which is preliminary data.</text>
</comment>
<evidence type="ECO:0000313" key="2">
    <source>
        <dbReference type="Proteomes" id="UP000243342"/>
    </source>
</evidence>
<name>A0A1J7BIY0_9ACTN</name>
<keyword evidence="2" id="KW-1185">Reference proteome</keyword>
<dbReference type="RefSeq" id="WP_139275469.1">
    <property type="nucleotide sequence ID" value="NZ_MLCF01000019.1"/>
</dbReference>
<proteinExistence type="predicted"/>
<gene>
    <name evidence="1" type="ORF">BIV57_05250</name>
</gene>
<protein>
    <submittedName>
        <fullName evidence="1">Uncharacterized protein</fullName>
    </submittedName>
</protein>